<dbReference type="RefSeq" id="WP_226586436.1">
    <property type="nucleotide sequence ID" value="NZ_BLAY01000093.1"/>
</dbReference>
<dbReference type="EMBL" id="BLAY01000093">
    <property type="protein sequence ID" value="GET40540.1"/>
    <property type="molecule type" value="Genomic_DNA"/>
</dbReference>
<accession>A0AAV3XK54</accession>
<dbReference type="Proteomes" id="UP001050975">
    <property type="component" value="Unassembled WGS sequence"/>
</dbReference>
<keyword evidence="2" id="KW-1185">Reference proteome</keyword>
<sequence length="61" mass="6732">MILDIYSRYGGKVSYFSGNTLTVDVEQGLNGEWDFILSASPNQIEISTPIVTVVEALHLND</sequence>
<name>A0AAV3XK54_9CYAN</name>
<protein>
    <submittedName>
        <fullName evidence="1">Uncharacterized protein</fullName>
    </submittedName>
</protein>
<evidence type="ECO:0000313" key="2">
    <source>
        <dbReference type="Proteomes" id="UP001050975"/>
    </source>
</evidence>
<evidence type="ECO:0000313" key="1">
    <source>
        <dbReference type="EMBL" id="GET40540.1"/>
    </source>
</evidence>
<proteinExistence type="predicted"/>
<organism evidence="1 2">
    <name type="scientific">Microseira wollei NIES-4236</name>
    <dbReference type="NCBI Taxonomy" id="2530354"/>
    <lineage>
        <taxon>Bacteria</taxon>
        <taxon>Bacillati</taxon>
        <taxon>Cyanobacteriota</taxon>
        <taxon>Cyanophyceae</taxon>
        <taxon>Oscillatoriophycideae</taxon>
        <taxon>Aerosakkonematales</taxon>
        <taxon>Aerosakkonemataceae</taxon>
        <taxon>Microseira</taxon>
    </lineage>
</organism>
<dbReference type="AlphaFoldDB" id="A0AAV3XK54"/>
<reference evidence="1" key="1">
    <citation type="submission" date="2019-10" db="EMBL/GenBank/DDBJ databases">
        <title>Draft genome sequece of Microseira wollei NIES-4236.</title>
        <authorList>
            <person name="Yamaguchi H."/>
            <person name="Suzuki S."/>
            <person name="Kawachi M."/>
        </authorList>
    </citation>
    <scope>NUCLEOTIDE SEQUENCE</scope>
    <source>
        <strain evidence="1">NIES-4236</strain>
    </source>
</reference>
<comment type="caution">
    <text evidence="1">The sequence shown here is derived from an EMBL/GenBank/DDBJ whole genome shotgun (WGS) entry which is preliminary data.</text>
</comment>
<gene>
    <name evidence="1" type="ORF">MiSe_53500</name>
</gene>